<protein>
    <submittedName>
        <fullName evidence="3">ABC-type siderophore export system fused ATPase/permease subunit</fullName>
    </submittedName>
</protein>
<keyword evidence="2" id="KW-1133">Transmembrane helix</keyword>
<evidence type="ECO:0000313" key="4">
    <source>
        <dbReference type="Proteomes" id="UP000526083"/>
    </source>
</evidence>
<evidence type="ECO:0000256" key="1">
    <source>
        <dbReference type="SAM" id="MobiDB-lite"/>
    </source>
</evidence>
<organism evidence="3 4">
    <name type="scientific">Microbacterium halimionae</name>
    <dbReference type="NCBI Taxonomy" id="1526413"/>
    <lineage>
        <taxon>Bacteria</taxon>
        <taxon>Bacillati</taxon>
        <taxon>Actinomycetota</taxon>
        <taxon>Actinomycetes</taxon>
        <taxon>Micrococcales</taxon>
        <taxon>Microbacteriaceae</taxon>
        <taxon>Microbacterium</taxon>
    </lineage>
</organism>
<feature type="transmembrane region" description="Helical" evidence="2">
    <location>
        <begin position="33"/>
        <end position="53"/>
    </location>
</feature>
<feature type="region of interest" description="Disordered" evidence="1">
    <location>
        <begin position="68"/>
        <end position="113"/>
    </location>
</feature>
<dbReference type="EMBL" id="JACGWY010000001">
    <property type="protein sequence ID" value="MBA8815340.1"/>
    <property type="molecule type" value="Genomic_DNA"/>
</dbReference>
<keyword evidence="2" id="KW-0812">Transmembrane</keyword>
<sequence length="113" mass="12351">MKARSALVYTVLRLLAFLIPFGLLMLLPIFQELYWLAAIFAAVIGLSLSMLFLRRPLAQVTTDLVARRESRAPRARDEDDEDANVDALAAGDSASADVASADEGPEEERTVSN</sequence>
<keyword evidence="2" id="KW-0472">Membrane</keyword>
<dbReference type="RefSeq" id="WP_167043816.1">
    <property type="nucleotide sequence ID" value="NZ_JAAOZB010000001.1"/>
</dbReference>
<comment type="caution">
    <text evidence="3">The sequence shown here is derived from an EMBL/GenBank/DDBJ whole genome shotgun (WGS) entry which is preliminary data.</text>
</comment>
<feature type="compositionally biased region" description="Low complexity" evidence="1">
    <location>
        <begin position="85"/>
        <end position="102"/>
    </location>
</feature>
<evidence type="ECO:0000313" key="3">
    <source>
        <dbReference type="EMBL" id="MBA8815340.1"/>
    </source>
</evidence>
<evidence type="ECO:0000256" key="2">
    <source>
        <dbReference type="SAM" id="Phobius"/>
    </source>
</evidence>
<feature type="transmembrane region" description="Helical" evidence="2">
    <location>
        <begin position="7"/>
        <end position="27"/>
    </location>
</feature>
<dbReference type="AlphaFoldDB" id="A0A7W3PKB6"/>
<accession>A0A7W3PKB6</accession>
<reference evidence="3 4" key="1">
    <citation type="submission" date="2020-07" db="EMBL/GenBank/DDBJ databases">
        <title>Sequencing the genomes of 1000 actinobacteria strains.</title>
        <authorList>
            <person name="Klenk H.-P."/>
        </authorList>
    </citation>
    <scope>NUCLEOTIDE SEQUENCE [LARGE SCALE GENOMIC DNA]</scope>
    <source>
        <strain evidence="3 4">DSM 27576</strain>
    </source>
</reference>
<name>A0A7W3PKB6_9MICO</name>
<feature type="compositionally biased region" description="Basic and acidic residues" evidence="1">
    <location>
        <begin position="68"/>
        <end position="77"/>
    </location>
</feature>
<proteinExistence type="predicted"/>
<keyword evidence="4" id="KW-1185">Reference proteome</keyword>
<gene>
    <name evidence="3" type="ORF">FHX48_000392</name>
</gene>
<dbReference type="Proteomes" id="UP000526083">
    <property type="component" value="Unassembled WGS sequence"/>
</dbReference>